<dbReference type="SUPFAM" id="SSF58038">
    <property type="entry name" value="SNARE fusion complex"/>
    <property type="match status" value="1"/>
</dbReference>
<dbReference type="EMBL" id="CAJVPZ010089504">
    <property type="protein sequence ID" value="CAG8814183.1"/>
    <property type="molecule type" value="Genomic_DNA"/>
</dbReference>
<feature type="non-terminal residue" evidence="2">
    <location>
        <position position="56"/>
    </location>
</feature>
<proteinExistence type="predicted"/>
<evidence type="ECO:0000313" key="2">
    <source>
        <dbReference type="EMBL" id="CAG8814183.1"/>
    </source>
</evidence>
<dbReference type="Gene3D" id="1.20.5.110">
    <property type="match status" value="1"/>
</dbReference>
<organism evidence="2 3">
    <name type="scientific">Racocetra fulgida</name>
    <dbReference type="NCBI Taxonomy" id="60492"/>
    <lineage>
        <taxon>Eukaryota</taxon>
        <taxon>Fungi</taxon>
        <taxon>Fungi incertae sedis</taxon>
        <taxon>Mucoromycota</taxon>
        <taxon>Glomeromycotina</taxon>
        <taxon>Glomeromycetes</taxon>
        <taxon>Diversisporales</taxon>
        <taxon>Gigasporaceae</taxon>
        <taxon>Racocetra</taxon>
    </lineage>
</organism>
<feature type="non-terminal residue" evidence="2">
    <location>
        <position position="1"/>
    </location>
</feature>
<evidence type="ECO:0000259" key="1">
    <source>
        <dbReference type="PROSITE" id="PS50192"/>
    </source>
</evidence>
<keyword evidence="3" id="KW-1185">Reference proteome</keyword>
<reference evidence="2" key="1">
    <citation type="submission" date="2021-06" db="EMBL/GenBank/DDBJ databases">
        <authorList>
            <person name="Kallberg Y."/>
            <person name="Tangrot J."/>
            <person name="Rosling A."/>
        </authorList>
    </citation>
    <scope>NUCLEOTIDE SEQUENCE</scope>
    <source>
        <strain evidence="2">IN212</strain>
    </source>
</reference>
<dbReference type="PROSITE" id="PS50192">
    <property type="entry name" value="T_SNARE"/>
    <property type="match status" value="1"/>
</dbReference>
<feature type="domain" description="T-SNARE coiled-coil homology" evidence="1">
    <location>
        <begin position="1"/>
        <end position="44"/>
    </location>
</feature>
<name>A0A9N9K7P9_9GLOM</name>
<sequence>ELVNLFQDMQMLVEAQDAPIAAVEEHATQVSKDLESGVAQVEKALESAKGARKVWQ</sequence>
<dbReference type="InterPro" id="IPR000727">
    <property type="entry name" value="T_SNARE_dom"/>
</dbReference>
<dbReference type="AlphaFoldDB" id="A0A9N9K7P9"/>
<dbReference type="Proteomes" id="UP000789396">
    <property type="component" value="Unassembled WGS sequence"/>
</dbReference>
<comment type="caution">
    <text evidence="2">The sequence shown here is derived from an EMBL/GenBank/DDBJ whole genome shotgun (WGS) entry which is preliminary data.</text>
</comment>
<protein>
    <submittedName>
        <fullName evidence="2">15036_t:CDS:1</fullName>
    </submittedName>
</protein>
<evidence type="ECO:0000313" key="3">
    <source>
        <dbReference type="Proteomes" id="UP000789396"/>
    </source>
</evidence>
<dbReference type="OrthoDB" id="10255013at2759"/>
<gene>
    <name evidence="2" type="ORF">RFULGI_LOCUS19077</name>
</gene>
<accession>A0A9N9K7P9</accession>